<gene>
    <name evidence="2" type="ORF">DL764_006850</name>
</gene>
<keyword evidence="3" id="KW-1185">Reference proteome</keyword>
<name>A0A4Q4T3N2_9PEZI</name>
<reference evidence="2 3" key="1">
    <citation type="submission" date="2018-06" db="EMBL/GenBank/DDBJ databases">
        <title>Complete Genomes of Monosporascus.</title>
        <authorList>
            <person name="Robinson A.J."/>
            <person name="Natvig D.O."/>
        </authorList>
    </citation>
    <scope>NUCLEOTIDE SEQUENCE [LARGE SCALE GENOMIC DNA]</scope>
    <source>
        <strain evidence="2 3">CBS 110550</strain>
    </source>
</reference>
<dbReference type="EMBL" id="QJNU01000427">
    <property type="protein sequence ID" value="RYO99280.1"/>
    <property type="molecule type" value="Genomic_DNA"/>
</dbReference>
<evidence type="ECO:0000256" key="1">
    <source>
        <dbReference type="SAM" id="MobiDB-lite"/>
    </source>
</evidence>
<dbReference type="STRING" id="155417.A0A4Q4T3N2"/>
<dbReference type="Proteomes" id="UP000293360">
    <property type="component" value="Unassembled WGS sequence"/>
</dbReference>
<evidence type="ECO:0000313" key="3">
    <source>
        <dbReference type="Proteomes" id="UP000293360"/>
    </source>
</evidence>
<dbReference type="OrthoDB" id="4746642at2759"/>
<evidence type="ECO:0000313" key="2">
    <source>
        <dbReference type="EMBL" id="RYO99280.1"/>
    </source>
</evidence>
<feature type="region of interest" description="Disordered" evidence="1">
    <location>
        <begin position="1"/>
        <end position="53"/>
    </location>
</feature>
<feature type="compositionally biased region" description="Basic residues" evidence="1">
    <location>
        <begin position="12"/>
        <end position="32"/>
    </location>
</feature>
<dbReference type="AlphaFoldDB" id="A0A4Q4T3N2"/>
<comment type="caution">
    <text evidence="2">The sequence shown here is derived from an EMBL/GenBank/DDBJ whole genome shotgun (WGS) entry which is preliminary data.</text>
</comment>
<sequence>MLQVLPSDRQRYPHRRLLPRSRHRNAQPHRPPRPPAPTPTLTPSAAPDGSPSFRSVYRDVEDRRRAALQTAYATLAPGGVAQDAWAARKAGEFAPCPYNLPWLRDGAHCMSDMILVEGMSGLYATRCHQGLRNWDRGPTEQERVPPGYYDPIGPVGVDKRGRYAYFEKSVDCEKTSLRKQIEPTAFGWS</sequence>
<protein>
    <submittedName>
        <fullName evidence="2">Uncharacterized protein</fullName>
    </submittedName>
</protein>
<accession>A0A4Q4T3N2</accession>
<organism evidence="2 3">
    <name type="scientific">Monosporascus ibericus</name>
    <dbReference type="NCBI Taxonomy" id="155417"/>
    <lineage>
        <taxon>Eukaryota</taxon>
        <taxon>Fungi</taxon>
        <taxon>Dikarya</taxon>
        <taxon>Ascomycota</taxon>
        <taxon>Pezizomycotina</taxon>
        <taxon>Sordariomycetes</taxon>
        <taxon>Xylariomycetidae</taxon>
        <taxon>Xylariales</taxon>
        <taxon>Xylariales incertae sedis</taxon>
        <taxon>Monosporascus</taxon>
    </lineage>
</organism>
<proteinExistence type="predicted"/>